<dbReference type="GO" id="GO:0005759">
    <property type="term" value="C:mitochondrial matrix"/>
    <property type="evidence" value="ECO:0007669"/>
    <property type="project" value="UniProtKB-SubCell"/>
</dbReference>
<dbReference type="InterPro" id="IPR008381">
    <property type="entry name" value="SDHAF3/Sdh7"/>
</dbReference>
<evidence type="ECO:0000313" key="8">
    <source>
        <dbReference type="EMBL" id="EEN62937.1"/>
    </source>
</evidence>
<dbReference type="AlphaFoldDB" id="C3YA28"/>
<dbReference type="InParanoid" id="C3YA28"/>
<protein>
    <recommendedName>
        <fullName evidence="6">Succinate dehydrogenase assembly factor 3</fullName>
        <shortName evidence="6">SDH assembly factor 3</shortName>
        <shortName evidence="6">SDHAF3</shortName>
    </recommendedName>
</protein>
<name>C3YA28_BRAFL</name>
<proteinExistence type="inferred from homology"/>
<comment type="similarity">
    <text evidence="2 6">Belongs to the complex I LYR family. SDHAF3 subfamily.</text>
</comment>
<keyword evidence="5 6" id="KW-0143">Chaperone</keyword>
<dbReference type="EMBL" id="GG666493">
    <property type="protein sequence ID" value="EEN62937.1"/>
    <property type="molecule type" value="Genomic_DNA"/>
</dbReference>
<dbReference type="PANTHER" id="PTHR13137:SF6">
    <property type="entry name" value="SUCCINATE DEHYDROGENASE ASSEMBLY FACTOR 3, MITOCHONDRIAL"/>
    <property type="match status" value="1"/>
</dbReference>
<dbReference type="Pfam" id="PF13233">
    <property type="entry name" value="Complex1_LYR_2"/>
    <property type="match status" value="1"/>
</dbReference>
<comment type="subcellular location">
    <subcellularLocation>
        <location evidence="1 6">Mitochondrion matrix</location>
    </subcellularLocation>
</comment>
<keyword evidence="3" id="KW-0809">Transit peptide</keyword>
<accession>C3YA28</accession>
<evidence type="ECO:0000256" key="4">
    <source>
        <dbReference type="ARBA" id="ARBA00023128"/>
    </source>
</evidence>
<dbReference type="eggNOG" id="KOG4100">
    <property type="taxonomic scope" value="Eukaryota"/>
</dbReference>
<evidence type="ECO:0000256" key="6">
    <source>
        <dbReference type="RuleBase" id="RU368039"/>
    </source>
</evidence>
<comment type="function">
    <text evidence="6">Plays an essential role in the assembly of succinate dehydrogenase (SDH), an enzyme complex (also referred to as respiratory complex II) that is a component of both the tricarboxylic acid (TCA) cycle and the mitochondrial electron transport chain, and which couples the oxidation of succinate to fumarate with the reduction of ubiquinone (coenzyme Q) to ubiquinol. Promotes maturation of the iron-sulfur protein subunit of the SDH catalytic dimer, protecting it from the deleterious effects of oxidants. May act together with SDHAF1.</text>
</comment>
<dbReference type="PANTHER" id="PTHR13137">
    <property type="entry name" value="DC11 ACN9 HOMOLOG"/>
    <property type="match status" value="1"/>
</dbReference>
<keyword evidence="4 6" id="KW-0496">Mitochondrion</keyword>
<evidence type="ECO:0000256" key="3">
    <source>
        <dbReference type="ARBA" id="ARBA00022946"/>
    </source>
</evidence>
<feature type="region of interest" description="Disordered" evidence="7">
    <location>
        <begin position="137"/>
        <end position="156"/>
    </location>
</feature>
<gene>
    <name evidence="8" type="ORF">BRAFLDRAFT_126373</name>
</gene>
<evidence type="ECO:0000256" key="2">
    <source>
        <dbReference type="ARBA" id="ARBA00006020"/>
    </source>
</evidence>
<feature type="compositionally biased region" description="Acidic residues" evidence="7">
    <location>
        <begin position="145"/>
        <end position="156"/>
    </location>
</feature>
<reference evidence="8" key="1">
    <citation type="journal article" date="2008" name="Nature">
        <title>The amphioxus genome and the evolution of the chordate karyotype.</title>
        <authorList>
            <consortium name="US DOE Joint Genome Institute (JGI-PGF)"/>
            <person name="Putnam N.H."/>
            <person name="Butts T."/>
            <person name="Ferrier D.E.K."/>
            <person name="Furlong R.F."/>
            <person name="Hellsten U."/>
            <person name="Kawashima T."/>
            <person name="Robinson-Rechavi M."/>
            <person name="Shoguchi E."/>
            <person name="Terry A."/>
            <person name="Yu J.-K."/>
            <person name="Benito-Gutierrez E.L."/>
            <person name="Dubchak I."/>
            <person name="Garcia-Fernandez J."/>
            <person name="Gibson-Brown J.J."/>
            <person name="Grigoriev I.V."/>
            <person name="Horton A.C."/>
            <person name="de Jong P.J."/>
            <person name="Jurka J."/>
            <person name="Kapitonov V.V."/>
            <person name="Kohara Y."/>
            <person name="Kuroki Y."/>
            <person name="Lindquist E."/>
            <person name="Lucas S."/>
            <person name="Osoegawa K."/>
            <person name="Pennacchio L.A."/>
            <person name="Salamov A.A."/>
            <person name="Satou Y."/>
            <person name="Sauka-Spengler T."/>
            <person name="Schmutz J."/>
            <person name="Shin-I T."/>
            <person name="Toyoda A."/>
            <person name="Bronner-Fraser M."/>
            <person name="Fujiyama A."/>
            <person name="Holland L.Z."/>
            <person name="Holland P.W.H."/>
            <person name="Satoh N."/>
            <person name="Rokhsar D.S."/>
        </authorList>
    </citation>
    <scope>NUCLEOTIDE SEQUENCE [LARGE SCALE GENOMIC DNA]</scope>
    <source>
        <strain evidence="8">S238N-H82</strain>
        <tissue evidence="8">Testes</tissue>
    </source>
</reference>
<dbReference type="GO" id="GO:0034553">
    <property type="term" value="P:mitochondrial respiratory chain complex II assembly"/>
    <property type="evidence" value="ECO:0007669"/>
    <property type="project" value="UniProtKB-UniRule"/>
</dbReference>
<comment type="subunit">
    <text evidence="6">Interacts with the iron-sulfur protein subunit within the SDH catalytic dimer.</text>
</comment>
<dbReference type="STRING" id="7739.C3YA28"/>
<evidence type="ECO:0000256" key="7">
    <source>
        <dbReference type="SAM" id="MobiDB-lite"/>
    </source>
</evidence>
<organism>
    <name type="scientific">Branchiostoma floridae</name>
    <name type="common">Florida lancelet</name>
    <name type="synonym">Amphioxus</name>
    <dbReference type="NCBI Taxonomy" id="7739"/>
    <lineage>
        <taxon>Eukaryota</taxon>
        <taxon>Metazoa</taxon>
        <taxon>Chordata</taxon>
        <taxon>Cephalochordata</taxon>
        <taxon>Leptocardii</taxon>
        <taxon>Amphioxiformes</taxon>
        <taxon>Branchiostomatidae</taxon>
        <taxon>Branchiostoma</taxon>
    </lineage>
</organism>
<evidence type="ECO:0000256" key="1">
    <source>
        <dbReference type="ARBA" id="ARBA00004305"/>
    </source>
</evidence>
<dbReference type="CDD" id="cd20270">
    <property type="entry name" value="Complex1_LYR_SDHAF3_LYRM10"/>
    <property type="match status" value="1"/>
</dbReference>
<evidence type="ECO:0000256" key="5">
    <source>
        <dbReference type="ARBA" id="ARBA00023186"/>
    </source>
</evidence>
<sequence length="156" mass="18359">MSSVRHVREVQTLYRQILRLHRRLPTHFRAIGDQYTKDEFHRHKKAGAAEVQTFMREWKVYLFHILVTFTLDFRVTGSEQWTTLPSTSTAILQNYAKMLQEQLAKDEAAPVGESLPPEKIENFTDEQLGQLFELQQETTKPISEELQDLIEDDKKR</sequence>